<dbReference type="InterPro" id="IPR032696">
    <property type="entry name" value="SQ_cyclase_C"/>
</dbReference>
<dbReference type="PANTHER" id="PTHR11764:SF20">
    <property type="entry name" value="LANOSTEROL SYNTHASE"/>
    <property type="match status" value="1"/>
</dbReference>
<dbReference type="STRING" id="331657.A0A4U0XNZ1"/>
<comment type="caution">
    <text evidence="5">The sequence shown here is derived from an EMBL/GenBank/DDBJ whole genome shotgun (WGS) entry which is preliminary data.</text>
</comment>
<dbReference type="Pfam" id="PF13243">
    <property type="entry name" value="SQHop_cyclase_C"/>
    <property type="match status" value="1"/>
</dbReference>
<organism evidence="5 6">
    <name type="scientific">Cryomyces minteri</name>
    <dbReference type="NCBI Taxonomy" id="331657"/>
    <lineage>
        <taxon>Eukaryota</taxon>
        <taxon>Fungi</taxon>
        <taxon>Dikarya</taxon>
        <taxon>Ascomycota</taxon>
        <taxon>Pezizomycotina</taxon>
        <taxon>Dothideomycetes</taxon>
        <taxon>Dothideomycetes incertae sedis</taxon>
        <taxon>Cryomyces</taxon>
    </lineage>
</organism>
<dbReference type="SUPFAM" id="SSF48239">
    <property type="entry name" value="Terpenoid cyclases/Protein prenyltransferases"/>
    <property type="match status" value="1"/>
</dbReference>
<name>A0A4U0XNZ1_9PEZI</name>
<keyword evidence="6" id="KW-1185">Reference proteome</keyword>
<sequence length="106" mass="12097">MDDGGWGESYRSCETGVYSQHENSQVVQTAWVCIALMEAEYPDKGPIEKALTMTMKRQQANGEWLQEAIEGVFNKSCMISYPNYKFIFPIKALGMFAKRFGNDRLL</sequence>
<keyword evidence="3" id="KW-0752">Steroid biosynthesis</keyword>
<feature type="domain" description="Squalene cyclase C-terminal" evidence="4">
    <location>
        <begin position="2"/>
        <end position="96"/>
    </location>
</feature>
<dbReference type="Proteomes" id="UP000308768">
    <property type="component" value="Unassembled WGS sequence"/>
</dbReference>
<evidence type="ECO:0000313" key="6">
    <source>
        <dbReference type="Proteomes" id="UP000308768"/>
    </source>
</evidence>
<evidence type="ECO:0000256" key="1">
    <source>
        <dbReference type="ARBA" id="ARBA00009755"/>
    </source>
</evidence>
<comment type="similarity">
    <text evidence="1">Belongs to the terpene cyclase/mutase family.</text>
</comment>
<keyword evidence="3" id="KW-0444">Lipid biosynthesis</keyword>
<dbReference type="Gene3D" id="1.50.10.20">
    <property type="match status" value="1"/>
</dbReference>
<evidence type="ECO:0000313" key="5">
    <source>
        <dbReference type="EMBL" id="TKA78097.1"/>
    </source>
</evidence>
<accession>A0A4U0XNZ1</accession>
<keyword evidence="2" id="KW-0677">Repeat</keyword>
<dbReference type="AlphaFoldDB" id="A0A4U0XNZ1"/>
<evidence type="ECO:0000256" key="3">
    <source>
        <dbReference type="ARBA" id="ARBA00022955"/>
    </source>
</evidence>
<gene>
    <name evidence="5" type="ORF">B0A49_06997</name>
</gene>
<dbReference type="GO" id="GO:0000250">
    <property type="term" value="F:lanosterol synthase activity"/>
    <property type="evidence" value="ECO:0007669"/>
    <property type="project" value="TreeGrafter"/>
</dbReference>
<dbReference type="GO" id="GO:0005811">
    <property type="term" value="C:lipid droplet"/>
    <property type="evidence" value="ECO:0007669"/>
    <property type="project" value="InterPro"/>
</dbReference>
<dbReference type="OrthoDB" id="21502at2759"/>
<dbReference type="PANTHER" id="PTHR11764">
    <property type="entry name" value="TERPENE CYCLASE/MUTASE FAMILY MEMBER"/>
    <property type="match status" value="1"/>
</dbReference>
<proteinExistence type="inferred from homology"/>
<evidence type="ECO:0000256" key="2">
    <source>
        <dbReference type="ARBA" id="ARBA00022737"/>
    </source>
</evidence>
<dbReference type="GO" id="GO:0016104">
    <property type="term" value="P:triterpenoid biosynthetic process"/>
    <property type="evidence" value="ECO:0007669"/>
    <property type="project" value="InterPro"/>
</dbReference>
<dbReference type="InterPro" id="IPR018333">
    <property type="entry name" value="Squalene_cyclase"/>
</dbReference>
<dbReference type="EMBL" id="NAJN01000157">
    <property type="protein sequence ID" value="TKA78097.1"/>
    <property type="molecule type" value="Genomic_DNA"/>
</dbReference>
<evidence type="ECO:0000259" key="4">
    <source>
        <dbReference type="Pfam" id="PF13243"/>
    </source>
</evidence>
<dbReference type="GO" id="GO:0006696">
    <property type="term" value="P:ergosterol biosynthetic process"/>
    <property type="evidence" value="ECO:0007669"/>
    <property type="project" value="TreeGrafter"/>
</dbReference>
<keyword evidence="3" id="KW-0443">Lipid metabolism</keyword>
<protein>
    <submittedName>
        <fullName evidence="5">Lanosterol synthase</fullName>
    </submittedName>
</protein>
<reference evidence="5 6" key="1">
    <citation type="submission" date="2017-03" db="EMBL/GenBank/DDBJ databases">
        <title>Genomes of endolithic fungi from Antarctica.</title>
        <authorList>
            <person name="Coleine C."/>
            <person name="Masonjones S."/>
            <person name="Stajich J.E."/>
        </authorList>
    </citation>
    <scope>NUCLEOTIDE SEQUENCE [LARGE SCALE GENOMIC DNA]</scope>
    <source>
        <strain evidence="5 6">CCFEE 5187</strain>
    </source>
</reference>
<dbReference type="InterPro" id="IPR008930">
    <property type="entry name" value="Terpenoid_cyclase/PrenylTrfase"/>
</dbReference>